<feature type="compositionally biased region" description="Polar residues" evidence="5">
    <location>
        <begin position="711"/>
        <end position="722"/>
    </location>
</feature>
<feature type="region of interest" description="Disordered" evidence="5">
    <location>
        <begin position="367"/>
        <end position="414"/>
    </location>
</feature>
<keyword evidence="1" id="KW-0479">Metal-binding</keyword>
<accession>A0A1R1XTU6</accession>
<name>A0A1R1XTU6_9FUNG</name>
<dbReference type="Pfam" id="PF08630">
    <property type="entry name" value="Dfp1_Him1_M"/>
    <property type="match status" value="1"/>
</dbReference>
<dbReference type="InterPro" id="IPR038545">
    <property type="entry name" value="Znf_DBF_sf"/>
</dbReference>
<proteinExistence type="predicted"/>
<dbReference type="OrthoDB" id="21380at2759"/>
<dbReference type="PROSITE" id="PS51265">
    <property type="entry name" value="ZF_DBF4"/>
    <property type="match status" value="1"/>
</dbReference>
<evidence type="ECO:0000256" key="4">
    <source>
        <dbReference type="PROSITE-ProRule" id="PRU00600"/>
    </source>
</evidence>
<dbReference type="Proteomes" id="UP000187429">
    <property type="component" value="Unassembled WGS sequence"/>
</dbReference>
<feature type="region of interest" description="Disordered" evidence="5">
    <location>
        <begin position="548"/>
        <end position="575"/>
    </location>
</feature>
<dbReference type="Gene3D" id="3.40.50.10190">
    <property type="entry name" value="BRCT domain"/>
    <property type="match status" value="1"/>
</dbReference>
<protein>
    <submittedName>
        <fullName evidence="7">Hsk1-interacting molecule 1</fullName>
    </submittedName>
</protein>
<feature type="region of interest" description="Disordered" evidence="5">
    <location>
        <begin position="711"/>
        <end position="737"/>
    </location>
</feature>
<dbReference type="Pfam" id="PF07535">
    <property type="entry name" value="zf-DBF"/>
    <property type="match status" value="1"/>
</dbReference>
<feature type="compositionally biased region" description="Basic and acidic residues" evidence="5">
    <location>
        <begin position="374"/>
        <end position="387"/>
    </location>
</feature>
<dbReference type="EMBL" id="LSSM01003389">
    <property type="protein sequence ID" value="OMJ18051.1"/>
    <property type="molecule type" value="Genomic_DNA"/>
</dbReference>
<keyword evidence="8" id="KW-1185">Reference proteome</keyword>
<feature type="compositionally biased region" description="Low complexity" evidence="5">
    <location>
        <begin position="77"/>
        <end position="94"/>
    </location>
</feature>
<dbReference type="InterPro" id="IPR036420">
    <property type="entry name" value="BRCT_dom_sf"/>
</dbReference>
<evidence type="ECO:0000313" key="8">
    <source>
        <dbReference type="Proteomes" id="UP000187429"/>
    </source>
</evidence>
<dbReference type="GO" id="GO:0005634">
    <property type="term" value="C:nucleus"/>
    <property type="evidence" value="ECO:0007669"/>
    <property type="project" value="UniProtKB-ARBA"/>
</dbReference>
<dbReference type="InterPro" id="IPR006572">
    <property type="entry name" value="Znf_DBF"/>
</dbReference>
<gene>
    <name evidence="7" type="ORF">AYI69_g7179</name>
</gene>
<evidence type="ECO:0000256" key="2">
    <source>
        <dbReference type="ARBA" id="ARBA00022771"/>
    </source>
</evidence>
<evidence type="ECO:0000256" key="5">
    <source>
        <dbReference type="SAM" id="MobiDB-lite"/>
    </source>
</evidence>
<reference evidence="8" key="1">
    <citation type="submission" date="2017-01" db="EMBL/GenBank/DDBJ databases">
        <authorList>
            <person name="Wang Y."/>
            <person name="White M."/>
            <person name="Kvist S."/>
            <person name="Moncalvo J.-M."/>
        </authorList>
    </citation>
    <scope>NUCLEOTIDE SEQUENCE [LARGE SCALE GENOMIC DNA]</scope>
    <source>
        <strain evidence="8">ID-206-W2</strain>
    </source>
</reference>
<feature type="compositionally biased region" description="Polar residues" evidence="5">
    <location>
        <begin position="101"/>
        <end position="110"/>
    </location>
</feature>
<dbReference type="Gene3D" id="6.10.250.3410">
    <property type="entry name" value="DBF zinc finger"/>
    <property type="match status" value="1"/>
</dbReference>
<evidence type="ECO:0000313" key="7">
    <source>
        <dbReference type="EMBL" id="OMJ18051.1"/>
    </source>
</evidence>
<keyword evidence="2 4" id="KW-0863">Zinc-finger</keyword>
<feature type="domain" description="DBF4-type" evidence="6">
    <location>
        <begin position="573"/>
        <end position="622"/>
    </location>
</feature>
<organism evidence="7 8">
    <name type="scientific">Smittium culicis</name>
    <dbReference type="NCBI Taxonomy" id="133412"/>
    <lineage>
        <taxon>Eukaryota</taxon>
        <taxon>Fungi</taxon>
        <taxon>Fungi incertae sedis</taxon>
        <taxon>Zoopagomycota</taxon>
        <taxon>Kickxellomycotina</taxon>
        <taxon>Harpellomycetes</taxon>
        <taxon>Harpellales</taxon>
        <taxon>Legeriomycetaceae</taxon>
        <taxon>Smittium</taxon>
    </lineage>
</organism>
<dbReference type="GO" id="GO:0003676">
    <property type="term" value="F:nucleic acid binding"/>
    <property type="evidence" value="ECO:0007669"/>
    <property type="project" value="InterPro"/>
</dbReference>
<feature type="region of interest" description="Disordered" evidence="5">
    <location>
        <begin position="520"/>
        <end position="539"/>
    </location>
</feature>
<dbReference type="SMART" id="SM00586">
    <property type="entry name" value="ZnF_DBF"/>
    <property type="match status" value="1"/>
</dbReference>
<dbReference type="FunFam" id="6.10.250.3410:FF:000001">
    <property type="entry name" value="Protein DBF4 homolog A"/>
    <property type="match status" value="1"/>
</dbReference>
<evidence type="ECO:0000256" key="3">
    <source>
        <dbReference type="ARBA" id="ARBA00022833"/>
    </source>
</evidence>
<dbReference type="AlphaFoldDB" id="A0A1R1XTU6"/>
<comment type="caution">
    <text evidence="7">The sequence shown here is derived from an EMBL/GenBank/DDBJ whole genome shotgun (WGS) entry which is preliminary data.</text>
</comment>
<evidence type="ECO:0000259" key="6">
    <source>
        <dbReference type="PROSITE" id="PS51265"/>
    </source>
</evidence>
<dbReference type="GO" id="GO:0008270">
    <property type="term" value="F:zinc ion binding"/>
    <property type="evidence" value="ECO:0007669"/>
    <property type="project" value="UniProtKB-KW"/>
</dbReference>
<evidence type="ECO:0000256" key="1">
    <source>
        <dbReference type="ARBA" id="ARBA00022723"/>
    </source>
</evidence>
<feature type="compositionally biased region" description="Low complexity" evidence="5">
    <location>
        <begin position="388"/>
        <end position="400"/>
    </location>
</feature>
<feature type="region of interest" description="Disordered" evidence="5">
    <location>
        <begin position="77"/>
        <end position="110"/>
    </location>
</feature>
<keyword evidence="3" id="KW-0862">Zinc</keyword>
<sequence>MANRKLFFQTSIAQRLDNSLNKQEYNTSTDLPNQNSSIYPSLILQNSSLFDSHRINSPHNFDHTPSQNQMIPIDPNASTTTTPTNQNFNFTNPKNPEHFTPKNSAPQYSTKNPVSYTPRNTANYFPDSHPQKNASQYPPIKTPIPPLINQKLLNPQSTTPAKSNKDIQRAKLHEWVVAYRHAFPSFHFYFDDVPDNFKKALSASVKSLSASVESFFSVNEVTHVIISDEAALSISKGRLSAFSNVVNASMKFNLKIWSVDKLQNRILKFLLPSHQSQSLKNECVLGKRNLSEVIQAEKLSTNGSNLTNGSNGINFYYFKHNYILTEDSSYMFKPILMNDYKTPESGCVYPWPKLYYVPKGRCPFIRYDQSTSSKDTDSDSEKEEAHINDSQSDSDSSDNSLTPRKKKKIDHQDHSAIAEVMGNGRSINDKNKDLLRAIGSTVIVDSIASGANPTTFITSTSTLNRQIIPMDRISQKTLVSSIQKNRVDQLSRLEQAISPEKFYSNFSQIANKLSIDNSPLVSNSRPSNSLTQTNNSCTNLSDRKLKHAARFRTPNTAPTSQTKKKTIPSRQPAASRPGYCENCKVKYEDMFDHVQSGSHRAFANTASNWTDLDDLLNSIQRKPLYPSSIEDLIPTSGAFINQKFTAESSDNNNFINYSSIDSRGTIHKMPSCSNLPGFNTPINRLVNRTIGAHNNINGTLDNPITIFESSARSSSDNVPHDTNNSKNNRNANSYQQPLTPRASCLSRMMGATPSWETHLANNSQTPSFNNNNYQSNSEFSRLTPIPLYNTPANKYQNTKSTLSCSRTVSTNSANFLIPSLDWYKNSNSSNRNQERHILNNELHNNNSTYETPNDASINNVDGGMSNTAVNNRHLNPSNAVLANNNIPLSYQTPTKAQLGYKTQPNQQHLNYQNTNLSIVQQTKSWSSTGDNLINFANSGTANWAPGFSPSVAKIIENNESIYKKSTLELDVDRSTSY</sequence>
<dbReference type="InterPro" id="IPR013939">
    <property type="entry name" value="Regulatory_Dfp1/Him1"/>
</dbReference>